<organism evidence="2 3">
    <name type="scientific">Natrinema salsiterrestre</name>
    <dbReference type="NCBI Taxonomy" id="2950540"/>
    <lineage>
        <taxon>Archaea</taxon>
        <taxon>Methanobacteriati</taxon>
        <taxon>Methanobacteriota</taxon>
        <taxon>Stenosarchaea group</taxon>
        <taxon>Halobacteria</taxon>
        <taxon>Halobacteriales</taxon>
        <taxon>Natrialbaceae</taxon>
        <taxon>Natrinema</taxon>
    </lineage>
</organism>
<proteinExistence type="predicted"/>
<dbReference type="RefSeq" id="WP_277524720.1">
    <property type="nucleotide sequence ID" value="NZ_JAMQOT010000012.1"/>
</dbReference>
<protein>
    <submittedName>
        <fullName evidence="2">Complex I NDUFA9 subunit family protein</fullName>
    </submittedName>
</protein>
<dbReference type="GO" id="GO:0044877">
    <property type="term" value="F:protein-containing complex binding"/>
    <property type="evidence" value="ECO:0007669"/>
    <property type="project" value="TreeGrafter"/>
</dbReference>
<dbReference type="InterPro" id="IPR036291">
    <property type="entry name" value="NAD(P)-bd_dom_sf"/>
</dbReference>
<evidence type="ECO:0000259" key="1">
    <source>
        <dbReference type="Pfam" id="PF13460"/>
    </source>
</evidence>
<evidence type="ECO:0000313" key="2">
    <source>
        <dbReference type="EMBL" id="MDF9748149.1"/>
    </source>
</evidence>
<dbReference type="CDD" id="cd05271">
    <property type="entry name" value="NDUFA9_like_SDR_a"/>
    <property type="match status" value="1"/>
</dbReference>
<dbReference type="SUPFAM" id="SSF51735">
    <property type="entry name" value="NAD(P)-binding Rossmann-fold domains"/>
    <property type="match status" value="1"/>
</dbReference>
<reference evidence="2" key="1">
    <citation type="submission" date="2022-06" db="EMBL/GenBank/DDBJ databases">
        <title>Natrinema sp. a new haloarchaeum isolate from saline soil.</title>
        <authorList>
            <person name="Strakova D."/>
            <person name="Galisteo C."/>
            <person name="Sanchez-Porro C."/>
            <person name="Ventosa A."/>
        </authorList>
    </citation>
    <scope>NUCLEOTIDE SEQUENCE</scope>
    <source>
        <strain evidence="2">S1CR25-10</strain>
    </source>
</reference>
<gene>
    <name evidence="2" type="ORF">NDI89_21495</name>
</gene>
<dbReference type="Pfam" id="PF13460">
    <property type="entry name" value="NAD_binding_10"/>
    <property type="match status" value="1"/>
</dbReference>
<dbReference type="InterPro" id="IPR051207">
    <property type="entry name" value="ComplexI_NDUFA9_subunit"/>
</dbReference>
<dbReference type="PANTHER" id="PTHR12126">
    <property type="entry name" value="NADH-UBIQUINONE OXIDOREDUCTASE 39 KDA SUBUNIT-RELATED"/>
    <property type="match status" value="1"/>
</dbReference>
<evidence type="ECO:0000313" key="3">
    <source>
        <dbReference type="Proteomes" id="UP001154061"/>
    </source>
</evidence>
<dbReference type="InterPro" id="IPR016040">
    <property type="entry name" value="NAD(P)-bd_dom"/>
</dbReference>
<sequence>MDVLITGGDGFVGQHLCSELIDRGHDVTSLSRTPDPSVLPDEVTLTQGDVTDYDSIEGAFEGKDVVVNLAALPPLHQPPRETSHDSVCIGGSINAVEAAEEHGVTKFIEMSSLGADPNGEIAYWRTQGLGEEVVRCSDLDWIIFRPSFIFGGGSETFTFIKQYTTPYVTVLPDGGKMPEFQPIWVGDCVKMFADGVESDDHVGEVYELAGPEVLTFAEVTRLLYKADGKSVEIVPVPMLIATITLYALDPIPQIPLGINQARALQLTNVTDRNDIGVFGFDKSDLTGLSTYLEGKQKKPKQQQIAANTS</sequence>
<dbReference type="Gene3D" id="3.40.50.720">
    <property type="entry name" value="NAD(P)-binding Rossmann-like Domain"/>
    <property type="match status" value="1"/>
</dbReference>
<dbReference type="AlphaFoldDB" id="A0A9Q4L5X9"/>
<dbReference type="PANTHER" id="PTHR12126:SF11">
    <property type="entry name" value="NADH DEHYDROGENASE [UBIQUINONE] 1 ALPHA SUBCOMPLEX SUBUNIT 9, MITOCHONDRIAL"/>
    <property type="match status" value="1"/>
</dbReference>
<comment type="caution">
    <text evidence="2">The sequence shown here is derived from an EMBL/GenBank/DDBJ whole genome shotgun (WGS) entry which is preliminary data.</text>
</comment>
<name>A0A9Q4L5X9_9EURY</name>
<feature type="domain" description="NAD(P)-binding" evidence="1">
    <location>
        <begin position="7"/>
        <end position="153"/>
    </location>
</feature>
<dbReference type="EMBL" id="JAMQOT010000012">
    <property type="protein sequence ID" value="MDF9748149.1"/>
    <property type="molecule type" value="Genomic_DNA"/>
</dbReference>
<keyword evidence="3" id="KW-1185">Reference proteome</keyword>
<dbReference type="Proteomes" id="UP001154061">
    <property type="component" value="Unassembled WGS sequence"/>
</dbReference>
<accession>A0A9Q4L5X9</accession>